<proteinExistence type="inferred from homology"/>
<dbReference type="InterPro" id="IPR045086">
    <property type="entry name" value="OBG_GTPase"/>
</dbReference>
<dbReference type="InterPro" id="IPR014100">
    <property type="entry name" value="GTP-bd_Obg/CgtA"/>
</dbReference>
<dbReference type="GO" id="GO:0005525">
    <property type="term" value="F:GTP binding"/>
    <property type="evidence" value="ECO:0007669"/>
    <property type="project" value="UniProtKB-KW"/>
</dbReference>
<dbReference type="PROSITE" id="PS51710">
    <property type="entry name" value="G_OBG"/>
    <property type="match status" value="1"/>
</dbReference>
<keyword evidence="4" id="KW-0342">GTP-binding</keyword>
<dbReference type="GO" id="GO:0000287">
    <property type="term" value="F:magnesium ion binding"/>
    <property type="evidence" value="ECO:0007669"/>
    <property type="project" value="InterPro"/>
</dbReference>
<organism evidence="5">
    <name type="scientific">Cyprideis torosa</name>
    <dbReference type="NCBI Taxonomy" id="163714"/>
    <lineage>
        <taxon>Eukaryota</taxon>
        <taxon>Metazoa</taxon>
        <taxon>Ecdysozoa</taxon>
        <taxon>Arthropoda</taxon>
        <taxon>Crustacea</taxon>
        <taxon>Oligostraca</taxon>
        <taxon>Ostracoda</taxon>
        <taxon>Podocopa</taxon>
        <taxon>Podocopida</taxon>
        <taxon>Cytherocopina</taxon>
        <taxon>Cytheroidea</taxon>
        <taxon>Cytherideidae</taxon>
        <taxon>Cyprideis</taxon>
    </lineage>
</organism>
<keyword evidence="3" id="KW-0547">Nucleotide-binding</keyword>
<dbReference type="InterPro" id="IPR036726">
    <property type="entry name" value="GTP1_OBG_dom_sf"/>
</dbReference>
<dbReference type="PRINTS" id="PR00326">
    <property type="entry name" value="GTP1OBG"/>
</dbReference>
<dbReference type="SUPFAM" id="SSF52540">
    <property type="entry name" value="P-loop containing nucleoside triphosphate hydrolases"/>
    <property type="match status" value="1"/>
</dbReference>
<dbReference type="GO" id="GO:0042254">
    <property type="term" value="P:ribosome biogenesis"/>
    <property type="evidence" value="ECO:0007669"/>
    <property type="project" value="UniProtKB-UniRule"/>
</dbReference>
<dbReference type="FunFam" id="2.70.210.12:FF:000001">
    <property type="entry name" value="GTPase Obg"/>
    <property type="match status" value="1"/>
</dbReference>
<dbReference type="PANTHER" id="PTHR11702">
    <property type="entry name" value="DEVELOPMENTALLY REGULATED GTP-BINDING PROTEIN-RELATED"/>
    <property type="match status" value="1"/>
</dbReference>
<dbReference type="EMBL" id="OB680872">
    <property type="protein sequence ID" value="CAD7236658.1"/>
    <property type="molecule type" value="Genomic_DNA"/>
</dbReference>
<dbReference type="GO" id="GO:0003924">
    <property type="term" value="F:GTPase activity"/>
    <property type="evidence" value="ECO:0007669"/>
    <property type="project" value="InterPro"/>
</dbReference>
<dbReference type="Pfam" id="PF01926">
    <property type="entry name" value="MMR_HSR1"/>
    <property type="match status" value="1"/>
</dbReference>
<dbReference type="Gene3D" id="3.40.50.300">
    <property type="entry name" value="P-loop containing nucleotide triphosphate hydrolases"/>
    <property type="match status" value="1"/>
</dbReference>
<evidence type="ECO:0000313" key="5">
    <source>
        <dbReference type="EMBL" id="CAD7236658.1"/>
    </source>
</evidence>
<dbReference type="InterPro" id="IPR031167">
    <property type="entry name" value="G_OBG"/>
</dbReference>
<dbReference type="PANTHER" id="PTHR11702:SF31">
    <property type="entry name" value="MITOCHONDRIAL RIBOSOME-ASSOCIATED GTPASE 2"/>
    <property type="match status" value="1"/>
</dbReference>
<protein>
    <submittedName>
        <fullName evidence="5">Uncharacterized protein</fullName>
    </submittedName>
</protein>
<evidence type="ECO:0000256" key="4">
    <source>
        <dbReference type="ARBA" id="ARBA00023134"/>
    </source>
</evidence>
<dbReference type="Gene3D" id="2.70.210.12">
    <property type="entry name" value="GTP1/OBG domain"/>
    <property type="match status" value="1"/>
</dbReference>
<dbReference type="InterPro" id="IPR006074">
    <property type="entry name" value="GTP1-OBG_CS"/>
</dbReference>
<dbReference type="AlphaFoldDB" id="A0A7R8WWV1"/>
<dbReference type="InterPro" id="IPR006169">
    <property type="entry name" value="GTP1_OBG_dom"/>
</dbReference>
<keyword evidence="2" id="KW-0690">Ribosome biogenesis</keyword>
<dbReference type="PROSITE" id="PS00905">
    <property type="entry name" value="GTP1_OBG"/>
    <property type="match status" value="1"/>
</dbReference>
<evidence type="ECO:0000256" key="3">
    <source>
        <dbReference type="ARBA" id="ARBA00022741"/>
    </source>
</evidence>
<dbReference type="Pfam" id="PF01018">
    <property type="entry name" value="GTP1_OBG"/>
    <property type="match status" value="1"/>
</dbReference>
<dbReference type="SUPFAM" id="SSF82051">
    <property type="entry name" value="Obg GTP-binding protein N-terminal domain"/>
    <property type="match status" value="1"/>
</dbReference>
<gene>
    <name evidence="5" type="ORF">CTOB1V02_LOCUS14473</name>
</gene>
<name>A0A7R8WWV1_9CRUS</name>
<sequence length="269" mass="29234">MSFIDEAKFYVKGGDGGNGCVSFRREKYVPKGGPNGGDGGHGGAVILMASKDLNSLLDFRYRSHFKAERGGNGQGKDMHGRNGKDCYIDVPVGSFVKDGETGEILADLTEDGETLLVAEGGKGGLGNVHFASSTNRAPRVATKGKRDIPGLVEGASQGVGLGHTFLRHIERTTILLHVLDASDIHCVPNFKLIMAELEKYNTQLLQRNLVVVLNKCDLIDKSRIAHLHNYFSSLNVQSVAISALRRQNIEQLKDVIDNLMEESDEMEPA</sequence>
<evidence type="ECO:0000256" key="2">
    <source>
        <dbReference type="ARBA" id="ARBA00022517"/>
    </source>
</evidence>
<dbReference type="InterPro" id="IPR006073">
    <property type="entry name" value="GTP-bd"/>
</dbReference>
<dbReference type="InterPro" id="IPR027417">
    <property type="entry name" value="P-loop_NTPase"/>
</dbReference>
<dbReference type="OrthoDB" id="347018at2759"/>
<accession>A0A7R8WWV1</accession>
<dbReference type="PROSITE" id="PS51883">
    <property type="entry name" value="OBG"/>
    <property type="match status" value="1"/>
</dbReference>
<dbReference type="PIRSF" id="PIRSF002401">
    <property type="entry name" value="GTP_bd_Obg/CgtA"/>
    <property type="match status" value="1"/>
</dbReference>
<evidence type="ECO:0000256" key="1">
    <source>
        <dbReference type="ARBA" id="ARBA00007699"/>
    </source>
</evidence>
<reference evidence="5" key="1">
    <citation type="submission" date="2020-11" db="EMBL/GenBank/DDBJ databases">
        <authorList>
            <person name="Tran Van P."/>
        </authorList>
    </citation>
    <scope>NUCLEOTIDE SEQUENCE</scope>
</reference>
<comment type="similarity">
    <text evidence="1">Belongs to the TRAFAC class OBG-HflX-like GTPase superfamily. OBG GTPase family.</text>
</comment>